<keyword evidence="2" id="KW-1185">Reference proteome</keyword>
<protein>
    <submittedName>
        <fullName evidence="1">Uncharacterized protein</fullName>
    </submittedName>
</protein>
<comment type="caution">
    <text evidence="1">The sequence shown here is derived from an EMBL/GenBank/DDBJ whole genome shotgun (WGS) entry which is preliminary data.</text>
</comment>
<reference evidence="1" key="1">
    <citation type="submission" date="2021-02" db="EMBL/GenBank/DDBJ databases">
        <authorList>
            <person name="Dougan E. K."/>
            <person name="Rhodes N."/>
            <person name="Thang M."/>
            <person name="Chan C."/>
        </authorList>
    </citation>
    <scope>NUCLEOTIDE SEQUENCE</scope>
</reference>
<dbReference type="Proteomes" id="UP000604046">
    <property type="component" value="Unassembled WGS sequence"/>
</dbReference>
<sequence length="312" mass="35606">MSHGEDPILLVRDSFKRYIEAVLQHLTELQRRWHPFGPLPGCDCSGHQVEELAALCRECGLASAKAMVACDRVLRRLPRAVSCEESLQPSVIQRVEDQPISITEAPLNLPVSACGTCGSTGVQRGVPDLQQQMAKRLQRAYRRFQQRRRRRKLMAGKALAAVLLRCQSSRLQLQIRRWRSAAESRRAAATIARAAQGWLARRCAARAAKLFHALRSAERQRSFRLMRKNFATWTWKLDFDRRWMKLEEGSSLASVDVGEKQRDFWQLFPSDGKTAVAKAQLTWFKKRVVWLAWVKAMHTEQKKEVLGTGSTS</sequence>
<dbReference type="PROSITE" id="PS50096">
    <property type="entry name" value="IQ"/>
    <property type="match status" value="1"/>
</dbReference>
<gene>
    <name evidence="1" type="ORF">SNAT2548_LOCUS29917</name>
</gene>
<evidence type="ECO:0000313" key="2">
    <source>
        <dbReference type="Proteomes" id="UP000604046"/>
    </source>
</evidence>
<dbReference type="OrthoDB" id="412878at2759"/>
<evidence type="ECO:0000313" key="1">
    <source>
        <dbReference type="EMBL" id="CAE7533859.1"/>
    </source>
</evidence>
<dbReference type="AlphaFoldDB" id="A0A812TRU7"/>
<name>A0A812TRU7_9DINO</name>
<dbReference type="EMBL" id="CAJNDS010002581">
    <property type="protein sequence ID" value="CAE7533859.1"/>
    <property type="molecule type" value="Genomic_DNA"/>
</dbReference>
<organism evidence="1 2">
    <name type="scientific">Symbiodinium natans</name>
    <dbReference type="NCBI Taxonomy" id="878477"/>
    <lineage>
        <taxon>Eukaryota</taxon>
        <taxon>Sar</taxon>
        <taxon>Alveolata</taxon>
        <taxon>Dinophyceae</taxon>
        <taxon>Suessiales</taxon>
        <taxon>Symbiodiniaceae</taxon>
        <taxon>Symbiodinium</taxon>
    </lineage>
</organism>
<proteinExistence type="predicted"/>
<accession>A0A812TRU7</accession>